<evidence type="ECO:0000313" key="7">
    <source>
        <dbReference type="RefSeq" id="XP_032819521.1"/>
    </source>
</evidence>
<dbReference type="CDD" id="cd13243">
    <property type="entry name" value="PH_PLEKHG1_G2_G3"/>
    <property type="match status" value="1"/>
</dbReference>
<dbReference type="InterPro" id="IPR011993">
    <property type="entry name" value="PH-like_dom_sf"/>
</dbReference>
<dbReference type="Pfam" id="PF00621">
    <property type="entry name" value="RhoGEF"/>
    <property type="match status" value="1"/>
</dbReference>
<dbReference type="PANTHER" id="PTHR45924">
    <property type="entry name" value="FI17866P1"/>
    <property type="match status" value="1"/>
</dbReference>
<protein>
    <submittedName>
        <fullName evidence="6 7">Uncharacterized protein LOC116947654</fullName>
    </submittedName>
</protein>
<feature type="region of interest" description="Disordered" evidence="2">
    <location>
        <begin position="1"/>
        <end position="119"/>
    </location>
</feature>
<feature type="compositionally biased region" description="Basic and acidic residues" evidence="2">
    <location>
        <begin position="527"/>
        <end position="537"/>
    </location>
</feature>
<feature type="compositionally biased region" description="Low complexity" evidence="2">
    <location>
        <begin position="142"/>
        <end position="152"/>
    </location>
</feature>
<organism evidence="5 7">
    <name type="scientific">Petromyzon marinus</name>
    <name type="common">Sea lamprey</name>
    <dbReference type="NCBI Taxonomy" id="7757"/>
    <lineage>
        <taxon>Eukaryota</taxon>
        <taxon>Metazoa</taxon>
        <taxon>Chordata</taxon>
        <taxon>Craniata</taxon>
        <taxon>Vertebrata</taxon>
        <taxon>Cyclostomata</taxon>
        <taxon>Hyperoartia</taxon>
        <taxon>Petromyzontiformes</taxon>
        <taxon>Petromyzontidae</taxon>
        <taxon>Petromyzon</taxon>
    </lineage>
</organism>
<dbReference type="RefSeq" id="XP_032819520.1">
    <property type="nucleotide sequence ID" value="XM_032963629.1"/>
</dbReference>
<evidence type="ECO:0000259" key="4">
    <source>
        <dbReference type="PROSITE" id="PS50010"/>
    </source>
</evidence>
<dbReference type="InterPro" id="IPR055251">
    <property type="entry name" value="SOS1_NGEF_PH"/>
</dbReference>
<feature type="region of interest" description="Disordered" evidence="2">
    <location>
        <begin position="134"/>
        <end position="163"/>
    </location>
</feature>
<dbReference type="GO" id="GO:0005085">
    <property type="term" value="F:guanyl-nucleotide exchange factor activity"/>
    <property type="evidence" value="ECO:0007669"/>
    <property type="project" value="InterPro"/>
</dbReference>
<feature type="compositionally biased region" description="Basic and acidic residues" evidence="2">
    <location>
        <begin position="921"/>
        <end position="939"/>
    </location>
</feature>
<dbReference type="KEGG" id="pmrn:116947654"/>
<evidence type="ECO:0000259" key="3">
    <source>
        <dbReference type="PROSITE" id="PS50003"/>
    </source>
</evidence>
<feature type="domain" description="DH" evidence="4">
    <location>
        <begin position="178"/>
        <end position="358"/>
    </location>
</feature>
<dbReference type="Gene3D" id="1.20.900.10">
    <property type="entry name" value="Dbl homology (DH) domain"/>
    <property type="match status" value="1"/>
</dbReference>
<feature type="compositionally biased region" description="Basic and acidic residues" evidence="2">
    <location>
        <begin position="69"/>
        <end position="83"/>
    </location>
</feature>
<feature type="compositionally biased region" description="Low complexity" evidence="2">
    <location>
        <begin position="28"/>
        <end position="64"/>
    </location>
</feature>
<feature type="region of interest" description="Disordered" evidence="2">
    <location>
        <begin position="1368"/>
        <end position="1436"/>
    </location>
</feature>
<dbReference type="InterPro" id="IPR000219">
    <property type="entry name" value="DH_dom"/>
</dbReference>
<dbReference type="SMART" id="SM00233">
    <property type="entry name" value="PH"/>
    <property type="match status" value="1"/>
</dbReference>
<dbReference type="Proteomes" id="UP001318040">
    <property type="component" value="Chromosome 31"/>
</dbReference>
<dbReference type="Pfam" id="PF22697">
    <property type="entry name" value="SOS1_NGEF_PH"/>
    <property type="match status" value="1"/>
</dbReference>
<dbReference type="Gene3D" id="2.30.29.30">
    <property type="entry name" value="Pleckstrin-homology domain (PH domain)/Phosphotyrosine-binding domain (PTB)"/>
    <property type="match status" value="1"/>
</dbReference>
<evidence type="ECO:0000313" key="6">
    <source>
        <dbReference type="RefSeq" id="XP_032819520.1"/>
    </source>
</evidence>
<proteinExistence type="predicted"/>
<sequence>MLTKAQIAAEAVGGSQADGGLGPKRPVSLGSTSSSSSSRDSHLSFGSSLVLASSPSSSLAPGDSGCSCSERDAFSDREPELGKMEALTTTAAGGRCPLEPQEDGVTVPAGQRAGRNGQLQEAVLQVRESDILELEEEDTRRSSSGSSGSSGSQETGRPGKEGTRVRMTLAADGCSLSSLERVLLEMLQTERAYVRDLSSIVQDYLGCMEATPGLPLSSQDLGTLFGNVRSIYFLNRDLLQDLEVCGLDPVAAARCFISKSEAFQIYTEYCMNYPNAVRVLAECMRSPELGAVLASRQAALCHSLPLGSYLLKPVQRILKYHLLLHEVSRHCEDGAWERAPIQEALDTMTGVAQHINEVKRRHEQASRVQEIERLLSSWHGPELGRYGELVLEGVFRVARARNQRTFFLFTNILLFARRRDHIYVCKGHILCANLMLVENLPKEPLSFTVGHFKNPKIRHTLQAHSVEEKRLWVHELKRLILENYPSDIPLKAKQAILDMDGSCSPATHCDRDDPKKESWYTRRGRRKSEPGDRKPKPLESLASVRKRSGSVDGGLLRDAEVGGGPGLGEGSTESLERAASTGRCPLPNGDMRQDDRQEGQADRQAIQTERRDGPAGQQGGRADAREARPCGDAPVTETGQQCQQLQSRRVEAKARSQAAATDPTRLGFKQRDGECSLRAQAGRRFLYRQSVDLEGMHLSPILSQPMLEVLAAELKYEWLVAPQYGKRVAPVKAQCDGNTLENPEGGAALPSSGTLISESALATAEGGGGIGQGTHCAGTDQQCVVSSAEPLLAPGGEVQPVEHNEYPSKHHATNVKVGQEEQESHTREDGPPEQERAERVVHESIIIDDEPEEFYQDGNEAIQVVDIMDKPQPCDDNQKPVETKIIPLDFEMLPVKKSQQPLMENSNSDQTDVAVQPVCDDSTKERDGEPESELYRHAPCESPSRGLPVAPQEGPTHPTNTVDAAPSFEGGCRLNTSEADDVWLSCQDAAQMLEETLGWEAAGCVSSHVSCEETAALTRHTSDDSQRGDSATEGGISASHPPKGGSPSEQGNDEDADDGEDTTFQFASTEVVRSNVFRHDQAEHLPVQPGFSPIISPLENLSPQTAPTVTQCFPADVDVVAEHCRAVVQTVTSELVSSPFVRKNGNDAARGNGVCIEHEGRYANGLPAAQPAPVSLCAGDGETRGHGVCEAETVDARGMDIIEMLTLEHKFIEDYFSNLTSTAPEEEQLVHGSPVSSEVEFSSATSKETFSENENKTIDTWADLISSIESSLAEFRDNIPPTIWDVDHTPLFIEEEGDSCPHVTNDSNQSPKAAEESVEFALPHARNELEHIGNSQAKPSDDGCTEGIWFHCTNSESTDAAVWNSRTSRPGFQDERQCGSSCDSPDNFSRMGRNDPSISGATLMSPPAGKPHARSGRRGKQSPQPTELPTAGARVDNGRECWSQRFLAGHDSDASCSRHAGISGNGRASPPTRKAQTGLRRAEPPTVLARPPSSPCLSSPSDSPQLNRCPSTPGLFKTVSPAQSCFIQESHTHTGRSCRSPCRRNHIYESHCSSCNADWFSKPYNNAGTSADSVDHQLGVCKECGSCQPASASARACPLPGQWSLQSHTPTLGMCKCPSTPNLFHSSSLSPESQFNFPSVPNRNSFSNFLHSYTLSNSETNHSCSSLDYEFSSMAAPFTKIIKNPTPTAPPRYSNVSSRIPCDSVIPPYHSFPLPSDLLRSPSEGSLLSPSTQSFLKSYSSALEICNNNMDQAELPFESNSTNSTPKSSVLGTAPGGPAEYWPFVPDDTRVLVHSTDAPSHEPYRVRSRSLGFQGLSGKLSEKTRAGLPESPGGLGTPASAHFPESFGLERGSYYGSHIVLQDADKAVVVDRVFPQRVLSMNVSIRKMYANSLCRRDRRSASPPREVEATLADGRCRWLDYTELSSGAACRPPIPHRARSHSFRSQKQMPPVLRDALI</sequence>
<feature type="compositionally biased region" description="Low complexity" evidence="2">
    <location>
        <begin position="1495"/>
        <end position="1504"/>
    </location>
</feature>
<evidence type="ECO:0000256" key="2">
    <source>
        <dbReference type="SAM" id="MobiDB-lite"/>
    </source>
</evidence>
<evidence type="ECO:0000256" key="1">
    <source>
        <dbReference type="ARBA" id="ARBA00022553"/>
    </source>
</evidence>
<keyword evidence="1" id="KW-0597">Phosphoprotein</keyword>
<feature type="compositionally biased region" description="Basic and acidic residues" evidence="2">
    <location>
        <begin position="591"/>
        <end position="601"/>
    </location>
</feature>
<feature type="region of interest" description="Disordered" evidence="2">
    <location>
        <begin position="1452"/>
        <end position="1512"/>
    </location>
</feature>
<dbReference type="InterPro" id="IPR043324">
    <property type="entry name" value="PH_PLEKHG1_G2_G3"/>
</dbReference>
<feature type="domain" description="PH" evidence="3">
    <location>
        <begin position="382"/>
        <end position="481"/>
    </location>
</feature>
<dbReference type="PROSITE" id="PS50010">
    <property type="entry name" value="DH_2"/>
    <property type="match status" value="1"/>
</dbReference>
<feature type="compositionally biased region" description="Acidic residues" evidence="2">
    <location>
        <begin position="1051"/>
        <end position="1061"/>
    </location>
</feature>
<dbReference type="SMART" id="SM00325">
    <property type="entry name" value="RhoGEF"/>
    <property type="match status" value="1"/>
</dbReference>
<dbReference type="InterPro" id="IPR001849">
    <property type="entry name" value="PH_domain"/>
</dbReference>
<dbReference type="GO" id="GO:0031267">
    <property type="term" value="F:small GTPase binding"/>
    <property type="evidence" value="ECO:0007669"/>
    <property type="project" value="TreeGrafter"/>
</dbReference>
<dbReference type="PANTHER" id="PTHR45924:SF2">
    <property type="entry name" value="FI17866P1"/>
    <property type="match status" value="1"/>
</dbReference>
<feature type="region of interest" description="Disordered" evidence="2">
    <location>
        <begin position="918"/>
        <end position="973"/>
    </location>
</feature>
<feature type="region of interest" description="Disordered" evidence="2">
    <location>
        <begin position="794"/>
        <end position="837"/>
    </location>
</feature>
<feature type="compositionally biased region" description="Basic residues" evidence="2">
    <location>
        <begin position="1411"/>
        <end position="1420"/>
    </location>
</feature>
<feature type="compositionally biased region" description="Polar residues" evidence="2">
    <location>
        <begin position="1378"/>
        <end position="1387"/>
    </location>
</feature>
<feature type="region of interest" description="Disordered" evidence="2">
    <location>
        <begin position="503"/>
        <end position="640"/>
    </location>
</feature>
<dbReference type="PROSITE" id="PS50003">
    <property type="entry name" value="PH_DOMAIN"/>
    <property type="match status" value="1"/>
</dbReference>
<dbReference type="SUPFAM" id="SSF48065">
    <property type="entry name" value="DBL homology domain (DH-domain)"/>
    <property type="match status" value="1"/>
</dbReference>
<dbReference type="SUPFAM" id="SSF50729">
    <property type="entry name" value="PH domain-like"/>
    <property type="match status" value="1"/>
</dbReference>
<feature type="compositionally biased region" description="Basic and acidic residues" evidence="2">
    <location>
        <begin position="508"/>
        <end position="520"/>
    </location>
</feature>
<accession>A0AAJ7TK77</accession>
<feature type="compositionally biased region" description="Basic and acidic residues" evidence="2">
    <location>
        <begin position="818"/>
        <end position="837"/>
    </location>
</feature>
<reference evidence="6 7" key="1">
    <citation type="submission" date="2025-04" db="UniProtKB">
        <authorList>
            <consortium name="RefSeq"/>
        </authorList>
    </citation>
    <scope>IDENTIFICATION</scope>
    <source>
        <tissue evidence="6 7">Sperm</tissue>
    </source>
</reference>
<gene>
    <name evidence="6 7" type="primary">LOC116947654</name>
</gene>
<dbReference type="CDD" id="cd00160">
    <property type="entry name" value="RhoGEF"/>
    <property type="match status" value="1"/>
</dbReference>
<keyword evidence="5" id="KW-1185">Reference proteome</keyword>
<feature type="region of interest" description="Disordered" evidence="2">
    <location>
        <begin position="1017"/>
        <end position="1061"/>
    </location>
</feature>
<name>A0AAJ7TK77_PETMA</name>
<dbReference type="RefSeq" id="XP_032819521.1">
    <property type="nucleotide sequence ID" value="XM_032963630.1"/>
</dbReference>
<dbReference type="InterPro" id="IPR035899">
    <property type="entry name" value="DBL_dom_sf"/>
</dbReference>
<evidence type="ECO:0000313" key="5">
    <source>
        <dbReference type="Proteomes" id="UP001318040"/>
    </source>
</evidence>